<proteinExistence type="predicted"/>
<dbReference type="EMBL" id="JBHLXE010000027">
    <property type="protein sequence ID" value="MFC0178986.1"/>
    <property type="molecule type" value="Genomic_DNA"/>
</dbReference>
<dbReference type="InterPro" id="IPR021361">
    <property type="entry name" value="Tad2-like_dom"/>
</dbReference>
<feature type="domain" description="Thoeris anti-defense 2-like" evidence="1">
    <location>
        <begin position="5"/>
        <end position="80"/>
    </location>
</feature>
<name>A0ABV6C7N8_9GAMM</name>
<evidence type="ECO:0000313" key="3">
    <source>
        <dbReference type="Proteomes" id="UP001589758"/>
    </source>
</evidence>
<comment type="caution">
    <text evidence="2">The sequence shown here is derived from an EMBL/GenBank/DDBJ whole genome shotgun (WGS) entry which is preliminary data.</text>
</comment>
<evidence type="ECO:0000259" key="1">
    <source>
        <dbReference type="Pfam" id="PF11195"/>
    </source>
</evidence>
<reference evidence="2 3" key="1">
    <citation type="submission" date="2024-09" db="EMBL/GenBank/DDBJ databases">
        <authorList>
            <person name="Sun Q."/>
            <person name="Mori K."/>
        </authorList>
    </citation>
    <scope>NUCLEOTIDE SEQUENCE [LARGE SCALE GENOMIC DNA]</scope>
    <source>
        <strain evidence="2 3">CCM 8545</strain>
    </source>
</reference>
<dbReference type="Proteomes" id="UP001589758">
    <property type="component" value="Unassembled WGS sequence"/>
</dbReference>
<organism evidence="2 3">
    <name type="scientific">Thorsellia kenyensis</name>
    <dbReference type="NCBI Taxonomy" id="1549888"/>
    <lineage>
        <taxon>Bacteria</taxon>
        <taxon>Pseudomonadati</taxon>
        <taxon>Pseudomonadota</taxon>
        <taxon>Gammaproteobacteria</taxon>
        <taxon>Enterobacterales</taxon>
        <taxon>Thorselliaceae</taxon>
        <taxon>Thorsellia</taxon>
    </lineage>
</organism>
<evidence type="ECO:0000313" key="2">
    <source>
        <dbReference type="EMBL" id="MFC0178986.1"/>
    </source>
</evidence>
<protein>
    <submittedName>
        <fullName evidence="2">DUF2829 domain-containing protein</fullName>
    </submittedName>
</protein>
<keyword evidence="3" id="KW-1185">Reference proteome</keyword>
<accession>A0ABV6C7N8</accession>
<sequence length="81" mass="9008">MGNLNFGQALEAVKQGKKVQRSGWNGSGLWVEMQVPDSHSKMTLPYLYLNYPDNAKTTPSAKVPWLASQTDILAEDWAIVD</sequence>
<dbReference type="RefSeq" id="WP_385876082.1">
    <property type="nucleotide sequence ID" value="NZ_JBHLXE010000027.1"/>
</dbReference>
<gene>
    <name evidence="2" type="ORF">ACFFIT_02565</name>
</gene>
<dbReference type="Pfam" id="PF11195">
    <property type="entry name" value="Tad2-like"/>
    <property type="match status" value="1"/>
</dbReference>